<evidence type="ECO:0000313" key="3">
    <source>
        <dbReference type="EMBL" id="ELZ87264.1"/>
    </source>
</evidence>
<keyword evidence="3" id="KW-0808">Transferase</keyword>
<keyword evidence="4" id="KW-1185">Reference proteome</keyword>
<dbReference type="EMBL" id="AOLK01000011">
    <property type="protein sequence ID" value="ELZ87264.1"/>
    <property type="molecule type" value="Genomic_DNA"/>
</dbReference>
<dbReference type="STRING" id="1230453.C453_02899"/>
<dbReference type="Proteomes" id="UP000011612">
    <property type="component" value="Unassembled WGS sequence"/>
</dbReference>
<protein>
    <submittedName>
        <fullName evidence="3">Sugar kinase</fullName>
    </submittedName>
</protein>
<feature type="region of interest" description="Disordered" evidence="1">
    <location>
        <begin position="1"/>
        <end position="24"/>
    </location>
</feature>
<gene>
    <name evidence="3" type="ORF">C453_02899</name>
</gene>
<dbReference type="PROSITE" id="PS51385">
    <property type="entry name" value="YJEF_N"/>
    <property type="match status" value="1"/>
</dbReference>
<sequence>MTPQFESDKGRPVTADEMREAPGVTVEPDTTLTLALPKTGLATAEAGDLLLADIGIPRGVYDSLGIDYADPFDGARRVWLRSR</sequence>
<comment type="caution">
    <text evidence="3">The sequence shown here is derived from an EMBL/GenBank/DDBJ whole genome shotgun (WGS) entry which is preliminary data.</text>
</comment>
<dbReference type="InterPro" id="IPR036652">
    <property type="entry name" value="YjeF_N_dom_sf"/>
</dbReference>
<dbReference type="AlphaFoldDB" id="M0HVV9"/>
<dbReference type="PATRIC" id="fig|1230453.4.peg.531"/>
<accession>M0HVV9</accession>
<dbReference type="RefSeq" id="WP_008322593.1">
    <property type="nucleotide sequence ID" value="NZ_AOLK01000011.1"/>
</dbReference>
<proteinExistence type="predicted"/>
<feature type="domain" description="YjeF N-terminal" evidence="2">
    <location>
        <begin position="1"/>
        <end position="62"/>
    </location>
</feature>
<organism evidence="3 4">
    <name type="scientific">Haloferax elongans ATCC BAA-1513</name>
    <dbReference type="NCBI Taxonomy" id="1230453"/>
    <lineage>
        <taxon>Archaea</taxon>
        <taxon>Methanobacteriati</taxon>
        <taxon>Methanobacteriota</taxon>
        <taxon>Stenosarchaea group</taxon>
        <taxon>Halobacteria</taxon>
        <taxon>Halobacteriales</taxon>
        <taxon>Haloferacaceae</taxon>
        <taxon>Haloferax</taxon>
    </lineage>
</organism>
<dbReference type="GO" id="GO:0016301">
    <property type="term" value="F:kinase activity"/>
    <property type="evidence" value="ECO:0007669"/>
    <property type="project" value="UniProtKB-KW"/>
</dbReference>
<evidence type="ECO:0000259" key="2">
    <source>
        <dbReference type="PROSITE" id="PS51385"/>
    </source>
</evidence>
<name>M0HVV9_HALEO</name>
<evidence type="ECO:0000313" key="4">
    <source>
        <dbReference type="Proteomes" id="UP000011612"/>
    </source>
</evidence>
<feature type="compositionally biased region" description="Basic and acidic residues" evidence="1">
    <location>
        <begin position="1"/>
        <end position="20"/>
    </location>
</feature>
<dbReference type="InterPro" id="IPR004443">
    <property type="entry name" value="YjeF_N_dom"/>
</dbReference>
<evidence type="ECO:0000256" key="1">
    <source>
        <dbReference type="SAM" id="MobiDB-lite"/>
    </source>
</evidence>
<keyword evidence="3" id="KW-0418">Kinase</keyword>
<reference evidence="3 4" key="1">
    <citation type="journal article" date="2014" name="PLoS Genet.">
        <title>Phylogenetically driven sequencing of extremely halophilic archaea reveals strategies for static and dynamic osmo-response.</title>
        <authorList>
            <person name="Becker E.A."/>
            <person name="Seitzer P.M."/>
            <person name="Tritt A."/>
            <person name="Larsen D."/>
            <person name="Krusor M."/>
            <person name="Yao A.I."/>
            <person name="Wu D."/>
            <person name="Madern D."/>
            <person name="Eisen J.A."/>
            <person name="Darling A.E."/>
            <person name="Facciotti M.T."/>
        </authorList>
    </citation>
    <scope>NUCLEOTIDE SEQUENCE [LARGE SCALE GENOMIC DNA]</scope>
    <source>
        <strain evidence="3 4">ATCC BAA-1513</strain>
    </source>
</reference>
<dbReference type="SUPFAM" id="SSF64153">
    <property type="entry name" value="YjeF N-terminal domain-like"/>
    <property type="match status" value="1"/>
</dbReference>
<dbReference type="Gene3D" id="3.40.50.10260">
    <property type="entry name" value="YjeF N-terminal domain"/>
    <property type="match status" value="1"/>
</dbReference>